<gene>
    <name evidence="4" type="ORF">CVLEPA_LOCUS16290</name>
</gene>
<protein>
    <recommendedName>
        <fullName evidence="3">AB hydrolase-1 domain-containing protein</fullName>
    </recommendedName>
</protein>
<proteinExistence type="inferred from homology"/>
<dbReference type="InterPro" id="IPR029058">
    <property type="entry name" value="AB_hydrolase_fold"/>
</dbReference>
<comment type="similarity">
    <text evidence="1">Belongs to the AB hydrolase superfamily. AB hydrolase 4 family.</text>
</comment>
<accession>A0ABP0FZZ2</accession>
<dbReference type="Proteomes" id="UP001642483">
    <property type="component" value="Unassembled WGS sequence"/>
</dbReference>
<dbReference type="InterPro" id="IPR000073">
    <property type="entry name" value="AB_hydrolase_1"/>
</dbReference>
<dbReference type="InterPro" id="IPR012020">
    <property type="entry name" value="ABHD4"/>
</dbReference>
<sequence>MFVYLLTGLTCMLWIKFLRLFDTASKPRLYHSGSHFTKEVISRCASFLKVYHPPMFWGKCGHIQTAIYGKLGRINPPTPRGTRHMITMSSGETVTYDVFQPSQKNKFVERCTVLVCPGICNSSEKKYIRTFVQYAVEKGYHLAVLNHIGVLPSVKLTSPKIFTYGETKYFASMADEVKRKNPSSTFIIVGFSMGGNIIARYLGEDKSRQESVLCALSLCQGYDGLRSTTALNQGFRKIYSYLISLNFKKTLKPHWRELFHVQDDEKVRSYDENKVKFATSMYEIEDGLLRHFGGFSSRDAYMGECGCADVIDNIDIPILLLNSEDDPLVVPDVHDVPMKYCRKKDNALFLTTKHGGHLGFYQGSWYWPNDITLLENFIMEYIEAVLDITTSSEPSQF</sequence>
<name>A0ABP0FZZ2_CLALP</name>
<evidence type="ECO:0000313" key="5">
    <source>
        <dbReference type="Proteomes" id="UP001642483"/>
    </source>
</evidence>
<keyword evidence="2" id="KW-0732">Signal</keyword>
<dbReference type="PANTHER" id="PTHR10794:SF45">
    <property type="entry name" value="MONOACYLGLYCEROL LIPASE ABHD2"/>
    <property type="match status" value="1"/>
</dbReference>
<feature type="chain" id="PRO_5045393192" description="AB hydrolase-1 domain-containing protein" evidence="2">
    <location>
        <begin position="21"/>
        <end position="397"/>
    </location>
</feature>
<dbReference type="EMBL" id="CAWYQH010000099">
    <property type="protein sequence ID" value="CAK8685145.1"/>
    <property type="molecule type" value="Genomic_DNA"/>
</dbReference>
<dbReference type="Pfam" id="PF00561">
    <property type="entry name" value="Abhydrolase_1"/>
    <property type="match status" value="1"/>
</dbReference>
<dbReference type="InterPro" id="IPR050960">
    <property type="entry name" value="AB_hydrolase_4_sf"/>
</dbReference>
<dbReference type="SUPFAM" id="SSF53474">
    <property type="entry name" value="alpha/beta-Hydrolases"/>
    <property type="match status" value="1"/>
</dbReference>
<dbReference type="Gene3D" id="3.40.50.1820">
    <property type="entry name" value="alpha/beta hydrolase"/>
    <property type="match status" value="1"/>
</dbReference>
<reference evidence="4 5" key="1">
    <citation type="submission" date="2024-02" db="EMBL/GenBank/DDBJ databases">
        <authorList>
            <person name="Daric V."/>
            <person name="Darras S."/>
        </authorList>
    </citation>
    <scope>NUCLEOTIDE SEQUENCE [LARGE SCALE GENOMIC DNA]</scope>
</reference>
<organism evidence="4 5">
    <name type="scientific">Clavelina lepadiformis</name>
    <name type="common">Light-bulb sea squirt</name>
    <name type="synonym">Ascidia lepadiformis</name>
    <dbReference type="NCBI Taxonomy" id="159417"/>
    <lineage>
        <taxon>Eukaryota</taxon>
        <taxon>Metazoa</taxon>
        <taxon>Chordata</taxon>
        <taxon>Tunicata</taxon>
        <taxon>Ascidiacea</taxon>
        <taxon>Aplousobranchia</taxon>
        <taxon>Clavelinidae</taxon>
        <taxon>Clavelina</taxon>
    </lineage>
</organism>
<dbReference type="PANTHER" id="PTHR10794">
    <property type="entry name" value="ABHYDROLASE DOMAIN-CONTAINING PROTEIN"/>
    <property type="match status" value="1"/>
</dbReference>
<keyword evidence="5" id="KW-1185">Reference proteome</keyword>
<dbReference type="PIRSF" id="PIRSF005211">
    <property type="entry name" value="Ab_hydro_YheT"/>
    <property type="match status" value="1"/>
</dbReference>
<evidence type="ECO:0000256" key="1">
    <source>
        <dbReference type="ARBA" id="ARBA00010884"/>
    </source>
</evidence>
<evidence type="ECO:0000313" key="4">
    <source>
        <dbReference type="EMBL" id="CAK8685145.1"/>
    </source>
</evidence>
<comment type="caution">
    <text evidence="4">The sequence shown here is derived from an EMBL/GenBank/DDBJ whole genome shotgun (WGS) entry which is preliminary data.</text>
</comment>
<feature type="signal peptide" evidence="2">
    <location>
        <begin position="1"/>
        <end position="20"/>
    </location>
</feature>
<evidence type="ECO:0000259" key="3">
    <source>
        <dbReference type="Pfam" id="PF00561"/>
    </source>
</evidence>
<feature type="domain" description="AB hydrolase-1" evidence="3">
    <location>
        <begin position="112"/>
        <end position="363"/>
    </location>
</feature>
<evidence type="ECO:0000256" key="2">
    <source>
        <dbReference type="SAM" id="SignalP"/>
    </source>
</evidence>